<keyword evidence="1" id="KW-0472">Membrane</keyword>
<feature type="transmembrane region" description="Helical" evidence="1">
    <location>
        <begin position="35"/>
        <end position="64"/>
    </location>
</feature>
<organism evidence="2">
    <name type="scientific">Pseudomonas fluorescens (strain SBW25)</name>
    <dbReference type="NCBI Taxonomy" id="216595"/>
    <lineage>
        <taxon>Bacteria</taxon>
        <taxon>Pseudomonadati</taxon>
        <taxon>Pseudomonadota</taxon>
        <taxon>Gammaproteobacteria</taxon>
        <taxon>Pseudomonadales</taxon>
        <taxon>Pseudomonadaceae</taxon>
        <taxon>Pseudomonas</taxon>
    </lineage>
</organism>
<gene>
    <name evidence="2" type="ORF">PQBR57_0380</name>
</gene>
<dbReference type="RefSeq" id="WP_192963490.1">
    <property type="nucleotide sequence ID" value="NZ_LN713926.1"/>
</dbReference>
<accession>A0A0G4E5N2</accession>
<name>A0A0G4E5N2_PSEFS</name>
<dbReference type="AlphaFoldDB" id="A0A0G4E5N2"/>
<reference evidence="2" key="2">
    <citation type="submission" date="2015-06" db="EMBL/GenBank/DDBJ databases">
        <title>Environmentally co-occuring mercury resistance plasmids are genetically and phenotypically diverse and confer variable context-dependent fitness effects.</title>
        <authorList>
            <person name="Hall J.P.J."/>
            <person name="Harrison E."/>
            <person name="Lilley A.K."/>
            <person name="Paterson S."/>
            <person name="Spiers A.J."/>
            <person name="Brockhurst M.A."/>
        </authorList>
    </citation>
    <scope>NUCLEOTIDE SEQUENCE [LARGE SCALE GENOMIC DNA]</scope>
    <source>
        <strain evidence="2">SBW25</strain>
        <plasmid evidence="2">pQBR57</plasmid>
    </source>
</reference>
<proteinExistence type="predicted"/>
<geneLocation type="plasmid" evidence="2">
    <name>pQBR57</name>
</geneLocation>
<dbReference type="EMBL" id="LN713926">
    <property type="protein sequence ID" value="CEK42333.1"/>
    <property type="molecule type" value="Genomic_DNA"/>
</dbReference>
<keyword evidence="2" id="KW-0614">Plasmid</keyword>
<reference evidence="2" key="1">
    <citation type="submission" date="2014-12" db="EMBL/GenBank/DDBJ databases">
        <authorList>
            <person name="Hall J."/>
        </authorList>
    </citation>
    <scope>NUCLEOTIDE SEQUENCE [LARGE SCALE GENOMIC DNA]</scope>
    <source>
        <strain evidence="2">SBW25</strain>
        <plasmid evidence="2">pQBR57</plasmid>
    </source>
</reference>
<evidence type="ECO:0008006" key="3">
    <source>
        <dbReference type="Google" id="ProtNLM"/>
    </source>
</evidence>
<keyword evidence="1" id="KW-0812">Transmembrane</keyword>
<evidence type="ECO:0000256" key="1">
    <source>
        <dbReference type="SAM" id="Phobius"/>
    </source>
</evidence>
<sequence length="151" mass="16147">MADSNSLSLLLLAIGISLILVEVTAFTFKLLVLGIAALVMSLACFLWPIPAWALVTFGIAAVVLQISLARRYPKAQGIAAGDVVGQAGYVSDVKSQDGYTLAVISFSKPYGGFEQWKIKQIGPLMNQCRARVLKVNDDSTLTVEIEGEATN</sequence>
<keyword evidence="1" id="KW-1133">Transmembrane helix</keyword>
<evidence type="ECO:0000313" key="2">
    <source>
        <dbReference type="EMBL" id="CEK42333.1"/>
    </source>
</evidence>
<protein>
    <recommendedName>
        <fullName evidence="3">NfeD-like C-terminal domain-containing protein</fullName>
    </recommendedName>
</protein>